<feature type="compositionally biased region" description="Basic and acidic residues" evidence="2">
    <location>
        <begin position="161"/>
        <end position="173"/>
    </location>
</feature>
<keyword evidence="5" id="KW-1185">Reference proteome</keyword>
<dbReference type="InterPro" id="IPR045871">
    <property type="entry name" value="AHP1-5/YPD1"/>
</dbReference>
<evidence type="ECO:0000256" key="1">
    <source>
        <dbReference type="PROSITE-ProRule" id="PRU00110"/>
    </source>
</evidence>
<dbReference type="GO" id="GO:0009927">
    <property type="term" value="F:histidine phosphotransfer kinase activity"/>
    <property type="evidence" value="ECO:0007669"/>
    <property type="project" value="InterPro"/>
</dbReference>
<dbReference type="InParanoid" id="A5DT83"/>
<dbReference type="InterPro" id="IPR036641">
    <property type="entry name" value="HPT_dom_sf"/>
</dbReference>
<dbReference type="eggNOG" id="KOG4747">
    <property type="taxonomic scope" value="Eukaryota"/>
</dbReference>
<accession>A5DT83</accession>
<dbReference type="InterPro" id="IPR008207">
    <property type="entry name" value="Sig_transdc_His_kin_Hpt_dom"/>
</dbReference>
<dbReference type="GO" id="GO:0005737">
    <property type="term" value="C:cytoplasm"/>
    <property type="evidence" value="ECO:0007669"/>
    <property type="project" value="TreeGrafter"/>
</dbReference>
<dbReference type="Gene3D" id="1.20.120.160">
    <property type="entry name" value="HPT domain"/>
    <property type="match status" value="2"/>
</dbReference>
<proteinExistence type="predicted"/>
<evidence type="ECO:0000256" key="2">
    <source>
        <dbReference type="SAM" id="MobiDB-lite"/>
    </source>
</evidence>
<dbReference type="Pfam" id="PF01627">
    <property type="entry name" value="Hpt"/>
    <property type="match status" value="1"/>
</dbReference>
<dbReference type="VEuPathDB" id="FungiDB:LELG_00569"/>
<feature type="region of interest" description="Disordered" evidence="2">
    <location>
        <begin position="103"/>
        <end position="208"/>
    </location>
</feature>
<dbReference type="GO" id="GO:0000160">
    <property type="term" value="P:phosphorelay signal transduction system"/>
    <property type="evidence" value="ECO:0007669"/>
    <property type="project" value="InterPro"/>
</dbReference>
<name>A5DT83_LODEL</name>
<dbReference type="SUPFAM" id="SSF47226">
    <property type="entry name" value="Histidine-containing phosphotransfer domain, HPT domain"/>
    <property type="match status" value="1"/>
</dbReference>
<dbReference type="PROSITE" id="PS50894">
    <property type="entry name" value="HPT"/>
    <property type="match status" value="1"/>
</dbReference>
<feature type="domain" description="HPt" evidence="3">
    <location>
        <begin position="32"/>
        <end position="136"/>
    </location>
</feature>
<feature type="compositionally biased region" description="Basic and acidic residues" evidence="2">
    <location>
        <begin position="191"/>
        <end position="201"/>
    </location>
</feature>
<dbReference type="Proteomes" id="UP000001996">
    <property type="component" value="Unassembled WGS sequence"/>
</dbReference>
<keyword evidence="1" id="KW-0597">Phosphoprotein</keyword>
<dbReference type="OrthoDB" id="1673781at2759"/>
<dbReference type="HOGENOM" id="CLU_085158_2_0_1"/>
<dbReference type="GO" id="GO:0043424">
    <property type="term" value="F:protein histidine kinase binding"/>
    <property type="evidence" value="ECO:0007669"/>
    <property type="project" value="InterPro"/>
</dbReference>
<dbReference type="GeneID" id="5235898"/>
<reference evidence="4 5" key="1">
    <citation type="journal article" date="2009" name="Nature">
        <title>Evolution of pathogenicity and sexual reproduction in eight Candida genomes.</title>
        <authorList>
            <person name="Butler G."/>
            <person name="Rasmussen M.D."/>
            <person name="Lin M.F."/>
            <person name="Santos M.A."/>
            <person name="Sakthikumar S."/>
            <person name="Munro C.A."/>
            <person name="Rheinbay E."/>
            <person name="Grabherr M."/>
            <person name="Forche A."/>
            <person name="Reedy J.L."/>
            <person name="Agrafioti I."/>
            <person name="Arnaud M.B."/>
            <person name="Bates S."/>
            <person name="Brown A.J."/>
            <person name="Brunke S."/>
            <person name="Costanzo M.C."/>
            <person name="Fitzpatrick D.A."/>
            <person name="de Groot P.W."/>
            <person name="Harris D."/>
            <person name="Hoyer L.L."/>
            <person name="Hube B."/>
            <person name="Klis F.M."/>
            <person name="Kodira C."/>
            <person name="Lennard N."/>
            <person name="Logue M.E."/>
            <person name="Martin R."/>
            <person name="Neiman A.M."/>
            <person name="Nikolaou E."/>
            <person name="Quail M.A."/>
            <person name="Quinn J."/>
            <person name="Santos M.C."/>
            <person name="Schmitzberger F.F."/>
            <person name="Sherlock G."/>
            <person name="Shah P."/>
            <person name="Silverstein K.A."/>
            <person name="Skrzypek M.S."/>
            <person name="Soll D."/>
            <person name="Staggs R."/>
            <person name="Stansfield I."/>
            <person name="Stumpf M.P."/>
            <person name="Sudbery P.E."/>
            <person name="Srikantha T."/>
            <person name="Zeng Q."/>
            <person name="Berman J."/>
            <person name="Berriman M."/>
            <person name="Heitman J."/>
            <person name="Gow N.A."/>
            <person name="Lorenz M.C."/>
            <person name="Birren B.W."/>
            <person name="Kellis M."/>
            <person name="Cuomo C.A."/>
        </authorList>
    </citation>
    <scope>NUCLEOTIDE SEQUENCE [LARGE SCALE GENOMIC DNA]</scope>
    <source>
        <strain evidence="5">ATCC 11503 / BCRC 21390 / CBS 2605 / JCM 1781 / NBRC 1676 / NRRL YB-4239</strain>
    </source>
</reference>
<feature type="modified residue" description="Phosphohistidine" evidence="1">
    <location>
        <position position="71"/>
    </location>
</feature>
<protein>
    <recommendedName>
        <fullName evidence="3">HPt domain-containing protein</fullName>
    </recommendedName>
</protein>
<dbReference type="AlphaFoldDB" id="A5DT83"/>
<gene>
    <name evidence="4" type="ORF">LELG_00569</name>
</gene>
<dbReference type="CDD" id="cd00088">
    <property type="entry name" value="HPT"/>
    <property type="match status" value="1"/>
</dbReference>
<dbReference type="STRING" id="379508.A5DT83"/>
<organism evidence="4 5">
    <name type="scientific">Lodderomyces elongisporus (strain ATCC 11503 / CBS 2605 / JCM 1781 / NBRC 1676 / NRRL YB-4239)</name>
    <name type="common">Yeast</name>
    <name type="synonym">Saccharomyces elongisporus</name>
    <dbReference type="NCBI Taxonomy" id="379508"/>
    <lineage>
        <taxon>Eukaryota</taxon>
        <taxon>Fungi</taxon>
        <taxon>Dikarya</taxon>
        <taxon>Ascomycota</taxon>
        <taxon>Saccharomycotina</taxon>
        <taxon>Pichiomycetes</taxon>
        <taxon>Debaryomycetaceae</taxon>
        <taxon>Candida/Lodderomyces clade</taxon>
        <taxon>Lodderomyces</taxon>
    </lineage>
</organism>
<feature type="compositionally biased region" description="Basic and acidic residues" evidence="2">
    <location>
        <begin position="114"/>
        <end position="133"/>
    </location>
</feature>
<dbReference type="EMBL" id="CH981524">
    <property type="protein sequence ID" value="EDK42391.1"/>
    <property type="molecule type" value="Genomic_DNA"/>
</dbReference>
<evidence type="ECO:0000259" key="3">
    <source>
        <dbReference type="PROSITE" id="PS50894"/>
    </source>
</evidence>
<dbReference type="PANTHER" id="PTHR28242:SF52">
    <property type="entry name" value="PHOSPHORELAY INTERMEDIATE PROTEIN YPD1"/>
    <property type="match status" value="1"/>
</dbReference>
<feature type="compositionally biased region" description="Basic and acidic residues" evidence="2">
    <location>
        <begin position="141"/>
        <end position="150"/>
    </location>
</feature>
<dbReference type="SMART" id="SM00073">
    <property type="entry name" value="HPT"/>
    <property type="match status" value="1"/>
</dbReference>
<dbReference type="GO" id="GO:0005634">
    <property type="term" value="C:nucleus"/>
    <property type="evidence" value="ECO:0007669"/>
    <property type="project" value="TreeGrafter"/>
</dbReference>
<dbReference type="PANTHER" id="PTHR28242">
    <property type="entry name" value="PHOSPHORELAY INTERMEDIATE PROTEIN YPD1"/>
    <property type="match status" value="1"/>
</dbReference>
<sequence>MAPTAEKEQKLKDSNLVDWAVFSEILQMDEDEEGFSQQLVETFVSQVEETFDTIQLYLKEKDLEQLSSTGHFLKGSAAALGLTSIASQCERIQNYGHKHNFDDFQLPANTQTPDSKEGTLSLKEKRREIDEKVATVTSDEVNPHDHKTPKEISTSSNGDATLKDKNTDKDNKIKQLPASTTTTTTTSPPKTDTKTNVKTDAKTSSSIPDELSDDFWILLIEDALSKAKDGFVKSKKALDEFFE</sequence>
<evidence type="ECO:0000313" key="4">
    <source>
        <dbReference type="EMBL" id="EDK42391.1"/>
    </source>
</evidence>
<dbReference type="KEGG" id="lel:PVL30_000553"/>
<feature type="compositionally biased region" description="Low complexity" evidence="2">
    <location>
        <begin position="179"/>
        <end position="190"/>
    </location>
</feature>
<evidence type="ECO:0000313" key="5">
    <source>
        <dbReference type="Proteomes" id="UP000001996"/>
    </source>
</evidence>